<dbReference type="PROSITE" id="PS51257">
    <property type="entry name" value="PROKAR_LIPOPROTEIN"/>
    <property type="match status" value="1"/>
</dbReference>
<reference evidence="2 3" key="1">
    <citation type="submission" date="2020-08" db="EMBL/GenBank/DDBJ databases">
        <title>Genomic Encyclopedia of Type Strains, Phase IV (KMG-IV): sequencing the most valuable type-strain genomes for metagenomic binning, comparative biology and taxonomic classification.</title>
        <authorList>
            <person name="Goeker M."/>
        </authorList>
    </citation>
    <scope>NUCLEOTIDE SEQUENCE [LARGE SCALE GENOMIC DNA]</scope>
    <source>
        <strain evidence="2 3">DSM 29781</strain>
    </source>
</reference>
<name>A0A7W8HHL3_9BURK</name>
<organism evidence="2 3">
    <name type="scientific">Quisquiliibacterium transsilvanicum</name>
    <dbReference type="NCBI Taxonomy" id="1549638"/>
    <lineage>
        <taxon>Bacteria</taxon>
        <taxon>Pseudomonadati</taxon>
        <taxon>Pseudomonadota</taxon>
        <taxon>Betaproteobacteria</taxon>
        <taxon>Burkholderiales</taxon>
        <taxon>Burkholderiaceae</taxon>
        <taxon>Quisquiliibacterium</taxon>
    </lineage>
</organism>
<feature type="chain" id="PRO_5030955122" evidence="1">
    <location>
        <begin position="29"/>
        <end position="167"/>
    </location>
</feature>
<dbReference type="Proteomes" id="UP000532440">
    <property type="component" value="Unassembled WGS sequence"/>
</dbReference>
<evidence type="ECO:0000313" key="2">
    <source>
        <dbReference type="EMBL" id="MBB5272207.1"/>
    </source>
</evidence>
<proteinExistence type="predicted"/>
<dbReference type="PANTHER" id="PTHR34801">
    <property type="entry name" value="EXPRESSED PROTEIN"/>
    <property type="match status" value="1"/>
</dbReference>
<evidence type="ECO:0000313" key="3">
    <source>
        <dbReference type="Proteomes" id="UP000532440"/>
    </source>
</evidence>
<dbReference type="InterPro" id="IPR010865">
    <property type="entry name" value="DUF1499"/>
</dbReference>
<dbReference type="RefSeq" id="WP_343060741.1">
    <property type="nucleotide sequence ID" value="NZ_BAABEW010000002.1"/>
</dbReference>
<dbReference type="PANTHER" id="PTHR34801:SF6">
    <property type="entry name" value="SLL1620 PROTEIN"/>
    <property type="match status" value="1"/>
</dbReference>
<keyword evidence="1" id="KW-0732">Signal</keyword>
<dbReference type="Pfam" id="PF07386">
    <property type="entry name" value="DUF1499"/>
    <property type="match status" value="1"/>
</dbReference>
<comment type="caution">
    <text evidence="2">The sequence shown here is derived from an EMBL/GenBank/DDBJ whole genome shotgun (WGS) entry which is preliminary data.</text>
</comment>
<dbReference type="EMBL" id="JACHGB010000004">
    <property type="protein sequence ID" value="MBB5272207.1"/>
    <property type="molecule type" value="Genomic_DNA"/>
</dbReference>
<keyword evidence="3" id="KW-1185">Reference proteome</keyword>
<protein>
    <submittedName>
        <fullName evidence="2">Uncharacterized protein (DUF1499 family)</fullName>
    </submittedName>
</protein>
<evidence type="ECO:0000256" key="1">
    <source>
        <dbReference type="SAM" id="SignalP"/>
    </source>
</evidence>
<sequence length="167" mass="17788">MSRRLLARAAALLGTGLLGLLAAACAGAFSGSPPGEAIGVADGRLKPVRSQYWNAVSSFADTDYHRIAPLDAGADPRASFAELRRLVADWPGARIAGETPGYLHAEFRTPLMRFVDDVEFLLDAPAGVIHVRSASRLGRRDFGANRKRVEAIRAQLTSSQTSAGESK</sequence>
<gene>
    <name evidence="2" type="ORF">HNQ70_002221</name>
</gene>
<feature type="signal peptide" evidence="1">
    <location>
        <begin position="1"/>
        <end position="28"/>
    </location>
</feature>
<accession>A0A7W8HHL3</accession>
<dbReference type="AlphaFoldDB" id="A0A7W8HHL3"/>